<dbReference type="PANTHER" id="PTHR44591">
    <property type="entry name" value="STRESS RESPONSE REGULATOR PROTEIN 1"/>
    <property type="match status" value="1"/>
</dbReference>
<dbReference type="SMART" id="SM00448">
    <property type="entry name" value="REC"/>
    <property type="match status" value="1"/>
</dbReference>
<dbReference type="InterPro" id="IPR011006">
    <property type="entry name" value="CheY-like_superfamily"/>
</dbReference>
<accession>A0A4V2SRS5</accession>
<dbReference type="EMBL" id="SLXP01000001">
    <property type="protein sequence ID" value="TCP44136.1"/>
    <property type="molecule type" value="Genomic_DNA"/>
</dbReference>
<evidence type="ECO:0000259" key="3">
    <source>
        <dbReference type="PROSITE" id="PS50110"/>
    </source>
</evidence>
<proteinExistence type="predicted"/>
<sequence>MMKNILLVDDSPTVLTSMRQTITRGGYAVEDCRSGEDAMKKLGSGYRPDLIITDLNMDGMDGIEFITQARKTGGCRFTPILILTTESGQDHRNRAKSAGATGWLVKPVAPQQLFDVLNRVLPA</sequence>
<evidence type="ECO:0000313" key="5">
    <source>
        <dbReference type="Proteomes" id="UP000294835"/>
    </source>
</evidence>
<dbReference type="PANTHER" id="PTHR44591:SF25">
    <property type="entry name" value="CHEMOTAXIS TWO-COMPONENT RESPONSE REGULATOR"/>
    <property type="match status" value="1"/>
</dbReference>
<dbReference type="Pfam" id="PF00072">
    <property type="entry name" value="Response_reg"/>
    <property type="match status" value="1"/>
</dbReference>
<dbReference type="Gene3D" id="3.40.50.2300">
    <property type="match status" value="1"/>
</dbReference>
<gene>
    <name evidence="4" type="ORF">EV662_101223</name>
</gene>
<keyword evidence="5" id="KW-1185">Reference proteome</keyword>
<comment type="caution">
    <text evidence="4">The sequence shown here is derived from an EMBL/GenBank/DDBJ whole genome shotgun (WGS) entry which is preliminary data.</text>
</comment>
<dbReference type="SUPFAM" id="SSF52172">
    <property type="entry name" value="CheY-like"/>
    <property type="match status" value="1"/>
</dbReference>
<dbReference type="GO" id="GO:0000160">
    <property type="term" value="P:phosphorelay signal transduction system"/>
    <property type="evidence" value="ECO:0007669"/>
    <property type="project" value="InterPro"/>
</dbReference>
<feature type="domain" description="Response regulatory" evidence="3">
    <location>
        <begin position="4"/>
        <end position="121"/>
    </location>
</feature>
<dbReference type="InterPro" id="IPR050595">
    <property type="entry name" value="Bact_response_regulator"/>
</dbReference>
<organism evidence="4 5">
    <name type="scientific">Rhodovulum marinum</name>
    <dbReference type="NCBI Taxonomy" id="320662"/>
    <lineage>
        <taxon>Bacteria</taxon>
        <taxon>Pseudomonadati</taxon>
        <taxon>Pseudomonadota</taxon>
        <taxon>Alphaproteobacteria</taxon>
        <taxon>Rhodobacterales</taxon>
        <taxon>Paracoccaceae</taxon>
        <taxon>Rhodovulum</taxon>
    </lineage>
</organism>
<name>A0A4V2SRS5_9RHOB</name>
<dbReference type="PROSITE" id="PS50110">
    <property type="entry name" value="RESPONSE_REGULATORY"/>
    <property type="match status" value="1"/>
</dbReference>
<dbReference type="Proteomes" id="UP000294835">
    <property type="component" value="Unassembled WGS sequence"/>
</dbReference>
<dbReference type="AlphaFoldDB" id="A0A4V2SRS5"/>
<reference evidence="4 5" key="1">
    <citation type="submission" date="2019-03" db="EMBL/GenBank/DDBJ databases">
        <title>Genomic Encyclopedia of Type Strains, Phase IV (KMG-IV): sequencing the most valuable type-strain genomes for metagenomic binning, comparative biology and taxonomic classification.</title>
        <authorList>
            <person name="Goeker M."/>
        </authorList>
    </citation>
    <scope>NUCLEOTIDE SEQUENCE [LARGE SCALE GENOMIC DNA]</scope>
    <source>
        <strain evidence="4 5">DSM 18063</strain>
    </source>
</reference>
<evidence type="ECO:0000256" key="2">
    <source>
        <dbReference type="PROSITE-ProRule" id="PRU00169"/>
    </source>
</evidence>
<protein>
    <submittedName>
        <fullName evidence="4">Two-component system chemotaxis response regulator CheY</fullName>
    </submittedName>
</protein>
<feature type="modified residue" description="4-aspartylphosphate" evidence="2">
    <location>
        <position position="54"/>
    </location>
</feature>
<dbReference type="InterPro" id="IPR001789">
    <property type="entry name" value="Sig_transdc_resp-reg_receiver"/>
</dbReference>
<evidence type="ECO:0000256" key="1">
    <source>
        <dbReference type="ARBA" id="ARBA00022553"/>
    </source>
</evidence>
<evidence type="ECO:0000313" key="4">
    <source>
        <dbReference type="EMBL" id="TCP44136.1"/>
    </source>
</evidence>
<keyword evidence="1 2" id="KW-0597">Phosphoprotein</keyword>